<evidence type="ECO:0000256" key="1">
    <source>
        <dbReference type="SAM" id="SignalP"/>
    </source>
</evidence>
<name>B9J684_BACCQ</name>
<dbReference type="EMBL" id="CP000228">
    <property type="protein sequence ID" value="ACM15879.1"/>
    <property type="molecule type" value="Genomic_DNA"/>
</dbReference>
<dbReference type="KEGG" id="bcq:BCQ_PI145"/>
<dbReference type="Proteomes" id="UP000000441">
    <property type="component" value="Plasmid pBc239"/>
</dbReference>
<proteinExistence type="predicted"/>
<keyword evidence="2" id="KW-0614">Plasmid</keyword>
<accession>B9J684</accession>
<evidence type="ECO:0000313" key="3">
    <source>
        <dbReference type="Proteomes" id="UP000000441"/>
    </source>
</evidence>
<feature type="chain" id="PRO_5039659762" evidence="1">
    <location>
        <begin position="23"/>
        <end position="106"/>
    </location>
</feature>
<keyword evidence="1" id="KW-0732">Signal</keyword>
<organism evidence="2 3">
    <name type="scientific">Bacillus cereus (strain Q1)</name>
    <dbReference type="NCBI Taxonomy" id="361100"/>
    <lineage>
        <taxon>Bacteria</taxon>
        <taxon>Bacillati</taxon>
        <taxon>Bacillota</taxon>
        <taxon>Bacilli</taxon>
        <taxon>Bacillales</taxon>
        <taxon>Bacillaceae</taxon>
        <taxon>Bacillus</taxon>
        <taxon>Bacillus cereus group</taxon>
    </lineage>
</organism>
<geneLocation type="plasmid" evidence="2 3">
    <name>pBc239</name>
</geneLocation>
<sequence length="106" mass="11999">MFKKFVVSVLSLGFLVTGGSFAQADELNIPNNNGTCKDIIKNAEINEYVKSCFKIFPNPFFGPIVRIPNTFTYDDDIYQGTLYLVSQEHTTFSIVAHYEGTVKKYK</sequence>
<protein>
    <submittedName>
        <fullName evidence="2">Uncharacterized protein</fullName>
    </submittedName>
</protein>
<dbReference type="AlphaFoldDB" id="B9J684"/>
<dbReference type="HOGENOM" id="CLU_2231206_0_0_9"/>
<evidence type="ECO:0000313" key="2">
    <source>
        <dbReference type="EMBL" id="ACM15879.1"/>
    </source>
</evidence>
<reference evidence="2 3" key="1">
    <citation type="journal article" date="2009" name="J. Bacteriol.">
        <title>Complete genome sequence of the extremophilic Bacillus cereus strain Q1 with industrial applications.</title>
        <authorList>
            <person name="Xiong Z."/>
            <person name="Jiang Y."/>
            <person name="Qi D."/>
            <person name="Lu H."/>
            <person name="Yang F."/>
            <person name="Yang J."/>
            <person name="Chen L."/>
            <person name="Sun L."/>
            <person name="Xu X."/>
            <person name="Xue Y."/>
            <person name="Zhu Y."/>
            <person name="Jin Q."/>
        </authorList>
    </citation>
    <scope>NUCLEOTIDE SEQUENCE [LARGE SCALE GENOMIC DNA]</scope>
    <source>
        <strain evidence="2 3">Q1</strain>
        <plasmid evidence="2 3">pBc239</plasmid>
    </source>
</reference>
<gene>
    <name evidence="2" type="ordered locus">BCQ_PI145</name>
</gene>
<feature type="signal peptide" evidence="1">
    <location>
        <begin position="1"/>
        <end position="22"/>
    </location>
</feature>